<keyword evidence="6" id="KW-1185">Reference proteome</keyword>
<dbReference type="Proteomes" id="UP001055336">
    <property type="component" value="Chromosome"/>
</dbReference>
<keyword evidence="2" id="KW-0436">Ligase</keyword>
<dbReference type="Gene3D" id="3.40.50.12780">
    <property type="entry name" value="N-terminal domain of ligase-like"/>
    <property type="match status" value="1"/>
</dbReference>
<dbReference type="SUPFAM" id="SSF56801">
    <property type="entry name" value="Acetyl-CoA synthetase-like"/>
    <property type="match status" value="1"/>
</dbReference>
<evidence type="ECO:0000313" key="6">
    <source>
        <dbReference type="Proteomes" id="UP001055336"/>
    </source>
</evidence>
<organism evidence="5 6">
    <name type="scientific">Mycobacterium paraterrae</name>
    <dbReference type="NCBI Taxonomy" id="577492"/>
    <lineage>
        <taxon>Bacteria</taxon>
        <taxon>Bacillati</taxon>
        <taxon>Actinomycetota</taxon>
        <taxon>Actinomycetes</taxon>
        <taxon>Mycobacteriales</taxon>
        <taxon>Mycobacteriaceae</taxon>
        <taxon>Mycobacterium</taxon>
    </lineage>
</organism>
<sequence length="532" mass="57376">MSRVPVGSAPACDGKPLGPDDFGVERFTVAAVLDRRAGECPDRVMMSIDGVGVTFEQMRRRSCAAAVTLQELGIGPGDGVALFAGTSPEWIYFWLGCGRIGAVAAAVNTANKGDFLSHALRLSRAKVVITDAERRSRVAEVADRLPAMAVVVLERDSLDNGSDVVAEHVGEQGETGSLFFTSGTTGPSKAVATTWHYLFTTAATAAAAWEFSPGEALWTAMPLFHLSAAPAVLAPMLVGATTVLASAFHPASVWDEVRTHNAVGFVGAGAMVTMLWNQPVDPRDAKLPVRFISAAPIAAEMYRDIEKRYECRIVTMYGLTEAFPIAVKGVAEDGVPGTSGRPNPDFDVRIVDPGGVPLRHGSVGEIACRPRFPHVMSEGYVDPSDHSVVPHPEWFRTGDLGMFDGDGNLTYVDRVKDSLRRRGENISSVEIETVVARHPWVLEAAVVGVPSDLGEDDILLFVTVPPGHELDYVELLDFCGTRMPYFAVPRYVEVVDELPKTIIGRVRKDVLRARGVGPAAWDRETHGYIVSR</sequence>
<dbReference type="InterPro" id="IPR045851">
    <property type="entry name" value="AMP-bd_C_sf"/>
</dbReference>
<name>A0ABY3VUK7_9MYCO</name>
<comment type="similarity">
    <text evidence="1">Belongs to the ATP-dependent AMP-binding enzyme family.</text>
</comment>
<evidence type="ECO:0000259" key="3">
    <source>
        <dbReference type="Pfam" id="PF00501"/>
    </source>
</evidence>
<dbReference type="InterPro" id="IPR025110">
    <property type="entry name" value="AMP-bd_C"/>
</dbReference>
<dbReference type="Gene3D" id="3.30.300.30">
    <property type="match status" value="1"/>
</dbReference>
<dbReference type="RefSeq" id="WP_240262937.1">
    <property type="nucleotide sequence ID" value="NZ_CP092488.2"/>
</dbReference>
<dbReference type="EMBL" id="CP092488">
    <property type="protein sequence ID" value="UMB71185.1"/>
    <property type="molecule type" value="Genomic_DNA"/>
</dbReference>
<feature type="domain" description="AMP-binding enzyme C-terminal" evidence="4">
    <location>
        <begin position="430"/>
        <end position="504"/>
    </location>
</feature>
<dbReference type="InterPro" id="IPR042099">
    <property type="entry name" value="ANL_N_sf"/>
</dbReference>
<dbReference type="Pfam" id="PF00501">
    <property type="entry name" value="AMP-binding"/>
    <property type="match status" value="1"/>
</dbReference>
<dbReference type="PANTHER" id="PTHR43201:SF5">
    <property type="entry name" value="MEDIUM-CHAIN ACYL-COA LIGASE ACSF2, MITOCHONDRIAL"/>
    <property type="match status" value="1"/>
</dbReference>
<proteinExistence type="inferred from homology"/>
<evidence type="ECO:0000256" key="2">
    <source>
        <dbReference type="ARBA" id="ARBA00022598"/>
    </source>
</evidence>
<evidence type="ECO:0000259" key="4">
    <source>
        <dbReference type="Pfam" id="PF13193"/>
    </source>
</evidence>
<feature type="domain" description="AMP-dependent synthetase/ligase" evidence="3">
    <location>
        <begin position="34"/>
        <end position="371"/>
    </location>
</feature>
<evidence type="ECO:0000313" key="5">
    <source>
        <dbReference type="EMBL" id="UMB71185.1"/>
    </source>
</evidence>
<evidence type="ECO:0000256" key="1">
    <source>
        <dbReference type="ARBA" id="ARBA00006432"/>
    </source>
</evidence>
<dbReference type="Pfam" id="PF13193">
    <property type="entry name" value="AMP-binding_C"/>
    <property type="match status" value="1"/>
</dbReference>
<dbReference type="InterPro" id="IPR000873">
    <property type="entry name" value="AMP-dep_synth/lig_dom"/>
</dbReference>
<reference evidence="5" key="1">
    <citation type="submission" date="2022-08" db="EMBL/GenBank/DDBJ databases">
        <title>Whole genome sequencing of non-tuberculosis mycobacteria type-strains.</title>
        <authorList>
            <person name="Igarashi Y."/>
            <person name="Osugi A."/>
            <person name="Mitarai S."/>
        </authorList>
    </citation>
    <scope>NUCLEOTIDE SEQUENCE</scope>
    <source>
        <strain evidence="5">DSM 45127</strain>
    </source>
</reference>
<accession>A0ABY3VUK7</accession>
<protein>
    <submittedName>
        <fullName evidence="5">AMP-binding protein</fullName>
    </submittedName>
</protein>
<gene>
    <name evidence="5" type="ORF">MKK62_07945</name>
</gene>
<dbReference type="PANTHER" id="PTHR43201">
    <property type="entry name" value="ACYL-COA SYNTHETASE"/>
    <property type="match status" value="1"/>
</dbReference>